<evidence type="ECO:0000313" key="2">
    <source>
        <dbReference type="EMBL" id="NKF21130.1"/>
    </source>
</evidence>
<dbReference type="Gene3D" id="3.40.470.10">
    <property type="entry name" value="Uracil-DNA glycosylase-like domain"/>
    <property type="match status" value="1"/>
</dbReference>
<gene>
    <name evidence="2" type="ORF">G7Y82_02295</name>
</gene>
<dbReference type="SMART" id="SM00987">
    <property type="entry name" value="UreE_C"/>
    <property type="match status" value="1"/>
</dbReference>
<dbReference type="Pfam" id="PF03167">
    <property type="entry name" value="UDG"/>
    <property type="match status" value="1"/>
</dbReference>
<dbReference type="EC" id="3.2.2.15" evidence="2"/>
<evidence type="ECO:0000259" key="1">
    <source>
        <dbReference type="SMART" id="SM00986"/>
    </source>
</evidence>
<feature type="domain" description="Uracil-DNA glycosylase-like" evidence="1">
    <location>
        <begin position="20"/>
        <end position="178"/>
    </location>
</feature>
<dbReference type="Proteomes" id="UP000653472">
    <property type="component" value="Unassembled WGS sequence"/>
</dbReference>
<keyword evidence="3" id="KW-1185">Reference proteome</keyword>
<dbReference type="CDD" id="cd10032">
    <property type="entry name" value="UDG-F6_HDG"/>
    <property type="match status" value="1"/>
</dbReference>
<dbReference type="InterPro" id="IPR036895">
    <property type="entry name" value="Uracil-DNA_glycosylase-like_sf"/>
</dbReference>
<dbReference type="AlphaFoldDB" id="A0A969W7S0"/>
<evidence type="ECO:0000313" key="3">
    <source>
        <dbReference type="Proteomes" id="UP000653472"/>
    </source>
</evidence>
<dbReference type="InterPro" id="IPR005122">
    <property type="entry name" value="Uracil-DNA_glycosylase-like"/>
</dbReference>
<keyword evidence="2" id="KW-0326">Glycosidase</keyword>
<accession>A0A969W7S0</accession>
<dbReference type="RefSeq" id="WP_168146366.1">
    <property type="nucleotide sequence ID" value="NZ_JAAVXB010000001.1"/>
</dbReference>
<reference evidence="2" key="1">
    <citation type="submission" date="2020-03" db="EMBL/GenBank/DDBJ databases">
        <title>Solimonas marina sp. nov., isolated from deep seawater of the Pacific Ocean.</title>
        <authorList>
            <person name="Liu X."/>
            <person name="Lai Q."/>
            <person name="Sun F."/>
            <person name="Gai Y."/>
            <person name="Li G."/>
            <person name="Shao Z."/>
        </authorList>
    </citation>
    <scope>NUCLEOTIDE SEQUENCE</scope>
    <source>
        <strain evidence="2">C16B3</strain>
    </source>
</reference>
<sequence>MTVSRAATAAVTQPRCRSFAVVAAADARILVLGSMPGVASLQAQQYYAHPRNLFWPFMADILGFDPALPYSRRLAALRAHGIALWDVLAACERPGSLDGHIVRSSEIVNDFATFRARHPALARVCLNGGKAAETFRRHVQRASPTLFDGIEIRALPSTSPANAGQPRDAKLAQWRDALDGRSLPFRRS</sequence>
<dbReference type="NCBIfam" id="TIGR04274">
    <property type="entry name" value="hypoxanDNAglyco"/>
    <property type="match status" value="1"/>
</dbReference>
<dbReference type="SUPFAM" id="SSF52141">
    <property type="entry name" value="Uracil-DNA glycosylase-like"/>
    <property type="match status" value="1"/>
</dbReference>
<dbReference type="InterPro" id="IPR026353">
    <property type="entry name" value="Hypoxan-DNA_Glyclase"/>
</dbReference>
<protein>
    <submittedName>
        <fullName evidence="2">DNA-deoxyinosine glycosylase</fullName>
        <ecNumber evidence="2">3.2.2.15</ecNumber>
    </submittedName>
</protein>
<proteinExistence type="predicted"/>
<name>A0A969W7S0_9GAMM</name>
<dbReference type="SMART" id="SM00986">
    <property type="entry name" value="UDG"/>
    <property type="match status" value="1"/>
</dbReference>
<dbReference type="EMBL" id="JAAVXB010000001">
    <property type="protein sequence ID" value="NKF21130.1"/>
    <property type="molecule type" value="Genomic_DNA"/>
</dbReference>
<dbReference type="GO" id="GO:0033958">
    <property type="term" value="F:DNA-deoxyinosine glycosylase activity"/>
    <property type="evidence" value="ECO:0007669"/>
    <property type="project" value="UniProtKB-EC"/>
</dbReference>
<organism evidence="2 3">
    <name type="scientific">Solimonas marina</name>
    <dbReference type="NCBI Taxonomy" id="2714601"/>
    <lineage>
        <taxon>Bacteria</taxon>
        <taxon>Pseudomonadati</taxon>
        <taxon>Pseudomonadota</taxon>
        <taxon>Gammaproteobacteria</taxon>
        <taxon>Nevskiales</taxon>
        <taxon>Nevskiaceae</taxon>
        <taxon>Solimonas</taxon>
    </lineage>
</organism>
<comment type="caution">
    <text evidence="2">The sequence shown here is derived from an EMBL/GenBank/DDBJ whole genome shotgun (WGS) entry which is preliminary data.</text>
</comment>
<keyword evidence="2" id="KW-0378">Hydrolase</keyword>